<reference evidence="1" key="2">
    <citation type="journal article" date="2015" name="Fish Shellfish Immunol.">
        <title>Early steps in the European eel (Anguilla anguilla)-Vibrio vulnificus interaction in the gills: Role of the RtxA13 toxin.</title>
        <authorList>
            <person name="Callol A."/>
            <person name="Pajuelo D."/>
            <person name="Ebbesson L."/>
            <person name="Teles M."/>
            <person name="MacKenzie S."/>
            <person name="Amaro C."/>
        </authorList>
    </citation>
    <scope>NUCLEOTIDE SEQUENCE</scope>
</reference>
<reference evidence="1" key="1">
    <citation type="submission" date="2014-11" db="EMBL/GenBank/DDBJ databases">
        <authorList>
            <person name="Amaro Gonzalez C."/>
        </authorList>
    </citation>
    <scope>NUCLEOTIDE SEQUENCE</scope>
</reference>
<protein>
    <submittedName>
        <fullName evidence="1">Uncharacterized protein</fullName>
    </submittedName>
</protein>
<sequence>MGGSLWDGCSLGLPPESRRFESSVRDPPLSRLRFLESSSWFFFLDLLAISRS</sequence>
<proteinExistence type="predicted"/>
<dbReference type="EMBL" id="GBXM01050503">
    <property type="protein sequence ID" value="JAH58074.1"/>
    <property type="molecule type" value="Transcribed_RNA"/>
</dbReference>
<name>A0A0E9TWL4_ANGAN</name>
<accession>A0A0E9TWL4</accession>
<evidence type="ECO:0000313" key="1">
    <source>
        <dbReference type="EMBL" id="JAH58074.1"/>
    </source>
</evidence>
<organism evidence="1">
    <name type="scientific">Anguilla anguilla</name>
    <name type="common">European freshwater eel</name>
    <name type="synonym">Muraena anguilla</name>
    <dbReference type="NCBI Taxonomy" id="7936"/>
    <lineage>
        <taxon>Eukaryota</taxon>
        <taxon>Metazoa</taxon>
        <taxon>Chordata</taxon>
        <taxon>Craniata</taxon>
        <taxon>Vertebrata</taxon>
        <taxon>Euteleostomi</taxon>
        <taxon>Actinopterygii</taxon>
        <taxon>Neopterygii</taxon>
        <taxon>Teleostei</taxon>
        <taxon>Anguilliformes</taxon>
        <taxon>Anguillidae</taxon>
        <taxon>Anguilla</taxon>
    </lineage>
</organism>
<dbReference type="AlphaFoldDB" id="A0A0E9TWL4"/>